<dbReference type="GO" id="GO:0015628">
    <property type="term" value="P:protein secretion by the type II secretion system"/>
    <property type="evidence" value="ECO:0007669"/>
    <property type="project" value="TreeGrafter"/>
</dbReference>
<dbReference type="PANTHER" id="PTHR21180">
    <property type="entry name" value="ENDONUCLEASE/EXONUCLEASE/PHOSPHATASE FAMILY DOMAIN-CONTAINING PROTEIN 1"/>
    <property type="match status" value="1"/>
</dbReference>
<dbReference type="Gene3D" id="1.10.150.280">
    <property type="entry name" value="AF1531-like domain"/>
    <property type="match status" value="1"/>
</dbReference>
<evidence type="ECO:0000313" key="3">
    <source>
        <dbReference type="Proteomes" id="UP000559010"/>
    </source>
</evidence>
<evidence type="ECO:0008006" key="4">
    <source>
        <dbReference type="Google" id="ProtNLM"/>
    </source>
</evidence>
<keyword evidence="1" id="KW-0812">Transmembrane</keyword>
<dbReference type="InterPro" id="IPR051675">
    <property type="entry name" value="Endo/Exo/Phosphatase_dom_1"/>
</dbReference>
<organism evidence="2 3">
    <name type="scientific">Marinigracilibium pacificum</name>
    <dbReference type="NCBI Taxonomy" id="2729599"/>
    <lineage>
        <taxon>Bacteria</taxon>
        <taxon>Pseudomonadati</taxon>
        <taxon>Bacteroidota</taxon>
        <taxon>Cytophagia</taxon>
        <taxon>Cytophagales</taxon>
        <taxon>Flammeovirgaceae</taxon>
        <taxon>Marinigracilibium</taxon>
    </lineage>
</organism>
<keyword evidence="1" id="KW-1133">Transmembrane helix</keyword>
<evidence type="ECO:0000256" key="1">
    <source>
        <dbReference type="SAM" id="Phobius"/>
    </source>
</evidence>
<feature type="transmembrane region" description="Helical" evidence="1">
    <location>
        <begin position="21"/>
        <end position="42"/>
    </location>
</feature>
<name>A0A848IWD8_9BACT</name>
<proteinExistence type="predicted"/>
<comment type="caution">
    <text evidence="2">The sequence shown here is derived from an EMBL/GenBank/DDBJ whole genome shotgun (WGS) entry which is preliminary data.</text>
</comment>
<evidence type="ECO:0000313" key="2">
    <source>
        <dbReference type="EMBL" id="NMM48833.1"/>
    </source>
</evidence>
<dbReference type="RefSeq" id="WP_169681182.1">
    <property type="nucleotide sequence ID" value="NZ_JABBNU010000006.1"/>
</dbReference>
<dbReference type="InterPro" id="IPR010994">
    <property type="entry name" value="RuvA_2-like"/>
</dbReference>
<dbReference type="SUPFAM" id="SSF47781">
    <property type="entry name" value="RuvA domain 2-like"/>
    <property type="match status" value="3"/>
</dbReference>
<dbReference type="Proteomes" id="UP000559010">
    <property type="component" value="Unassembled WGS sequence"/>
</dbReference>
<dbReference type="GO" id="GO:0015627">
    <property type="term" value="C:type II protein secretion system complex"/>
    <property type="evidence" value="ECO:0007669"/>
    <property type="project" value="TreeGrafter"/>
</dbReference>
<dbReference type="PANTHER" id="PTHR21180:SF32">
    <property type="entry name" value="ENDONUCLEASE_EXONUCLEASE_PHOSPHATASE FAMILY DOMAIN-CONTAINING PROTEIN 1"/>
    <property type="match status" value="1"/>
</dbReference>
<accession>A0A848IWD8</accession>
<sequence length="308" mass="35170">MRFIINLLRKLLSSFYFNSREASGFLLLSILLISYCFVLKWGDVLFKDKGFYVDYQYVAFDSVSSDVSASDFEAKVKMPDIGSLDPNNVTFDELKMIGFPEIESKRLIKYRNSGGKFYDVSDLKKIYGVNDSVFMSVEKFFAIEKSSNKPKKLNEPVLATVNNQEFSREKKYKEHLTSFDLNTVDTTGLMKINGIGSVLSKRIIKYRKSLGGFVSTNQLYEVWGLKPAVVDQLLIYGKIEDGFTPERINVSTSSIDSLASHPYISFKEAKLIKSFYESNSQGFERGNLYRIYAIDSVSITRILPYLTF</sequence>
<dbReference type="EMBL" id="JABBNU010000006">
    <property type="protein sequence ID" value="NMM48833.1"/>
    <property type="molecule type" value="Genomic_DNA"/>
</dbReference>
<keyword evidence="3" id="KW-1185">Reference proteome</keyword>
<dbReference type="Pfam" id="PF12836">
    <property type="entry name" value="HHH_3"/>
    <property type="match status" value="2"/>
</dbReference>
<protein>
    <recommendedName>
        <fullName evidence="4">DNA uptake protein ComE-like DNA-binding protein</fullName>
    </recommendedName>
</protein>
<reference evidence="2 3" key="1">
    <citation type="submission" date="2020-04" db="EMBL/GenBank/DDBJ databases">
        <title>Flammeovirgaceae bacterium KN852 isolated from deep sea.</title>
        <authorList>
            <person name="Zhang D.-C."/>
        </authorList>
    </citation>
    <scope>NUCLEOTIDE SEQUENCE [LARGE SCALE GENOMIC DNA]</scope>
    <source>
        <strain evidence="2 3">KN852</strain>
    </source>
</reference>
<dbReference type="AlphaFoldDB" id="A0A848IWD8"/>
<keyword evidence="1" id="KW-0472">Membrane</keyword>
<gene>
    <name evidence="2" type="ORF">HH304_10515</name>
</gene>